<keyword evidence="2" id="KW-1185">Reference proteome</keyword>
<dbReference type="Proteomes" id="UP000253083">
    <property type="component" value="Unassembled WGS sequence"/>
</dbReference>
<gene>
    <name evidence="1" type="ORF">DFR28_10657</name>
</gene>
<dbReference type="AlphaFoldDB" id="A0A395JIW5"/>
<evidence type="ECO:0000313" key="2">
    <source>
        <dbReference type="Proteomes" id="UP000253083"/>
    </source>
</evidence>
<reference evidence="1 2" key="1">
    <citation type="submission" date="2018-06" db="EMBL/GenBank/DDBJ databases">
        <title>Genomic Encyclopedia of Type Strains, Phase IV (KMG-IV): sequencing the most valuable type-strain genomes for metagenomic binning, comparative biology and taxonomic classification.</title>
        <authorList>
            <person name="Goeker M."/>
        </authorList>
    </citation>
    <scope>NUCLEOTIDE SEQUENCE [LARGE SCALE GENOMIC DNA]</scope>
    <source>
        <strain evidence="1 2">DSM 24032</strain>
    </source>
</reference>
<organism evidence="1 2">
    <name type="scientific">Arenicella xantha</name>
    <dbReference type="NCBI Taxonomy" id="644221"/>
    <lineage>
        <taxon>Bacteria</taxon>
        <taxon>Pseudomonadati</taxon>
        <taxon>Pseudomonadota</taxon>
        <taxon>Gammaproteobacteria</taxon>
        <taxon>Arenicellales</taxon>
        <taxon>Arenicellaceae</taxon>
        <taxon>Arenicella</taxon>
    </lineage>
</organism>
<accession>A0A395JIW5</accession>
<dbReference type="EMBL" id="QNRT01000006">
    <property type="protein sequence ID" value="RBP48571.1"/>
    <property type="molecule type" value="Genomic_DNA"/>
</dbReference>
<evidence type="ECO:0000313" key="1">
    <source>
        <dbReference type="EMBL" id="RBP48571.1"/>
    </source>
</evidence>
<dbReference type="OrthoDB" id="9780401at2"/>
<proteinExistence type="predicted"/>
<name>A0A395JIW5_9GAMM</name>
<comment type="caution">
    <text evidence="1">The sequence shown here is derived from an EMBL/GenBank/DDBJ whole genome shotgun (WGS) entry which is preliminary data.</text>
</comment>
<dbReference type="RefSeq" id="WP_113955603.1">
    <property type="nucleotide sequence ID" value="NZ_QNRT01000006.1"/>
</dbReference>
<dbReference type="InParanoid" id="A0A395JIW5"/>
<dbReference type="Pfam" id="PF11172">
    <property type="entry name" value="DUF2959"/>
    <property type="match status" value="1"/>
</dbReference>
<dbReference type="InterPro" id="IPR021342">
    <property type="entry name" value="DUF2959"/>
</dbReference>
<sequence length="237" mass="26564">MPLLVCPPPIFISKFIASYKLWGSLLVSILLVYQAFSTTGIGSKWGIPSYDTFYQAPRDVLISRIEQASAAQQDTAEEFRTALDKFKSVTAFNGGDLEKQFNTLNDAFKNSEAAAQDVSARVETVVTATNRLLSEWRDELNDYHDPQFKQKAQQQFDQTRRQSEQLIAAMRATQAKTEPVLGAFRDQVLFIKHNLNMQAIGSLKQESATIETDVDLLIKEMEASVAQAETFVRALSD</sequence>
<protein>
    <submittedName>
        <fullName evidence="1">DUF2959 family protein</fullName>
    </submittedName>
</protein>